<proteinExistence type="predicted"/>
<feature type="coiled-coil region" evidence="2">
    <location>
        <begin position="239"/>
        <end position="269"/>
    </location>
</feature>
<feature type="region of interest" description="Disordered" evidence="3">
    <location>
        <begin position="403"/>
        <end position="424"/>
    </location>
</feature>
<keyword evidence="4" id="KW-0472">Membrane</keyword>
<dbReference type="PANTHER" id="PTHR24159:SF5">
    <property type="entry name" value="ANK_REP_REGION DOMAIN-CONTAINING PROTEIN"/>
    <property type="match status" value="1"/>
</dbReference>
<evidence type="ECO:0000256" key="3">
    <source>
        <dbReference type="SAM" id="MobiDB-lite"/>
    </source>
</evidence>
<keyword evidence="4" id="KW-0812">Transmembrane</keyword>
<keyword evidence="2" id="KW-0175">Coiled coil</keyword>
<reference evidence="5 6" key="1">
    <citation type="submission" date="2024-04" db="EMBL/GenBank/DDBJ databases">
        <title>Tritrichomonas musculus Genome.</title>
        <authorList>
            <person name="Alves-Ferreira E."/>
            <person name="Grigg M."/>
            <person name="Lorenzi H."/>
            <person name="Galac M."/>
        </authorList>
    </citation>
    <scope>NUCLEOTIDE SEQUENCE [LARGE SCALE GENOMIC DNA]</scope>
    <source>
        <strain evidence="5 6">EAF2021</strain>
    </source>
</reference>
<dbReference type="Gene3D" id="1.25.40.20">
    <property type="entry name" value="Ankyrin repeat-containing domain"/>
    <property type="match status" value="2"/>
</dbReference>
<dbReference type="EMBL" id="JAPFFF010000018">
    <property type="protein sequence ID" value="KAK8860352.1"/>
    <property type="molecule type" value="Genomic_DNA"/>
</dbReference>
<evidence type="ECO:0000256" key="1">
    <source>
        <dbReference type="PROSITE-ProRule" id="PRU00023"/>
    </source>
</evidence>
<feature type="compositionally biased region" description="Low complexity" evidence="3">
    <location>
        <begin position="291"/>
        <end position="304"/>
    </location>
</feature>
<protein>
    <submittedName>
        <fullName evidence="5">Uncharacterized protein</fullName>
    </submittedName>
</protein>
<dbReference type="PROSITE" id="PS50088">
    <property type="entry name" value="ANK_REPEAT"/>
    <property type="match status" value="1"/>
</dbReference>
<feature type="transmembrane region" description="Helical" evidence="4">
    <location>
        <begin position="941"/>
        <end position="959"/>
    </location>
</feature>
<evidence type="ECO:0000313" key="6">
    <source>
        <dbReference type="Proteomes" id="UP001470230"/>
    </source>
</evidence>
<sequence>MDQEVLKLSAQVTKNDNSYFILYDTNKRQYFTIIQNNDIQVPQKLLYAQENEPVPISIIQFLEFSSINPNIITKDQNDKNQYSLVSLFDLFSPLESSSFLNNDQNSPNIPSQLKNKIDLKFTPGEYAKAIYGISQALCFASKHGLSVSLSDIFFDNDKLPHIAFCSPLFKQSQKPISTSSNELNNKFDDYVYSSEETKIAFGHILYLLALLTFDDKNGKEVQNDDDNFFFNDDDDDVGIETEDGEKIELEAEVEEIKQVDDENNEVIIEQEKEYVNLDENNDGNHNDDNNNDGQNQNGNNNDNLNENEEQSNNKKTIFNRQKIFHIFRLAHHIISPPFELFPSFIDELFDRCMCPTVPFEWIIGQISTNIEFIIEHGEDAEKVIDDPKTQSAIRSFRQYTNEFESNNNSSSNDQNTEVAPSNGIDMDDIPLRPPAAAPGTFRSFVIQEDLPYKMDPWIYCQTQSIIDLQAILMDTTEDTLEENISIFLDSIYRHDMQLIDSFVHYIIIAVFHRPKCIKTICLLVKGIIDSCLNNKKENDDGEKYVSRLKEAILRMTPEKPASSGHYANACGPLNFLYECHKIGIFNDDEIYKLIRNLTSLKDQNNDQSDPSQYDNEKFDVRRVGAHLAAYFAPLLDRVDFNLLQAITNHVVKYREDFPKVYYSTFNVIMDIITQEQQERAILNQSNQDLSRENWIILEKMIYNENGIREILQQDKIESLREMAANPNFDINQRINPSLFDPYFMAADKPTILEYAAFHSAIKCFRYLLLNGADTELKDSIDRAVVHYAIDGGSIEIVRICEQERLNFDGALEESVKMYQFDIFEWLQGTKYQVLPMNNLTYGSIPVNAARTNNIRMILFSLENGLDINISDQHDSFPLLLASLFGYNDVIRLLLTSPKIEVNKQDTQGNTSLIIAIDEGYVDTVKLLLSHRDIDVLVTNNHGVLCLFFLIFLLFITLLFKEKLKLFVFY</sequence>
<dbReference type="InterPro" id="IPR036770">
    <property type="entry name" value="Ankyrin_rpt-contain_sf"/>
</dbReference>
<dbReference type="SMART" id="SM00248">
    <property type="entry name" value="ANK"/>
    <property type="match status" value="4"/>
</dbReference>
<feature type="repeat" description="ANK" evidence="1">
    <location>
        <begin position="747"/>
        <end position="779"/>
    </location>
</feature>
<gene>
    <name evidence="5" type="ORF">M9Y10_012016</name>
</gene>
<feature type="region of interest" description="Disordered" evidence="3">
    <location>
        <begin position="278"/>
        <end position="311"/>
    </location>
</feature>
<organism evidence="5 6">
    <name type="scientific">Tritrichomonas musculus</name>
    <dbReference type="NCBI Taxonomy" id="1915356"/>
    <lineage>
        <taxon>Eukaryota</taxon>
        <taxon>Metamonada</taxon>
        <taxon>Parabasalia</taxon>
        <taxon>Tritrichomonadida</taxon>
        <taxon>Tritrichomonadidae</taxon>
        <taxon>Tritrichomonas</taxon>
    </lineage>
</organism>
<evidence type="ECO:0000256" key="2">
    <source>
        <dbReference type="SAM" id="Coils"/>
    </source>
</evidence>
<evidence type="ECO:0000313" key="5">
    <source>
        <dbReference type="EMBL" id="KAK8860352.1"/>
    </source>
</evidence>
<dbReference type="SUPFAM" id="SSF48403">
    <property type="entry name" value="Ankyrin repeat"/>
    <property type="match status" value="1"/>
</dbReference>
<dbReference type="InterPro" id="IPR002110">
    <property type="entry name" value="Ankyrin_rpt"/>
</dbReference>
<evidence type="ECO:0000256" key="4">
    <source>
        <dbReference type="SAM" id="Phobius"/>
    </source>
</evidence>
<comment type="caution">
    <text evidence="5">The sequence shown here is derived from an EMBL/GenBank/DDBJ whole genome shotgun (WGS) entry which is preliminary data.</text>
</comment>
<dbReference type="PANTHER" id="PTHR24159">
    <property type="match status" value="1"/>
</dbReference>
<name>A0ABR2ID34_9EUKA</name>
<keyword evidence="1" id="KW-0040">ANK repeat</keyword>
<dbReference type="Proteomes" id="UP001470230">
    <property type="component" value="Unassembled WGS sequence"/>
</dbReference>
<dbReference type="Pfam" id="PF12796">
    <property type="entry name" value="Ank_2"/>
    <property type="match status" value="1"/>
</dbReference>
<keyword evidence="6" id="KW-1185">Reference proteome</keyword>
<keyword evidence="4" id="KW-1133">Transmembrane helix</keyword>
<accession>A0ABR2ID34</accession>